<dbReference type="AlphaFoldDB" id="A0A5S5CBK7"/>
<dbReference type="PROSITE" id="PS51257">
    <property type="entry name" value="PROKAR_LIPOPROTEIN"/>
    <property type="match status" value="1"/>
</dbReference>
<accession>A0A5S5CBK7</accession>
<evidence type="ECO:0000259" key="1">
    <source>
        <dbReference type="Pfam" id="PF10988"/>
    </source>
</evidence>
<dbReference type="Pfam" id="PF10988">
    <property type="entry name" value="DUF2807"/>
    <property type="match status" value="1"/>
</dbReference>
<dbReference type="Proteomes" id="UP000324376">
    <property type="component" value="Unassembled WGS sequence"/>
</dbReference>
<reference evidence="2 3" key="1">
    <citation type="submission" date="2019-07" db="EMBL/GenBank/DDBJ databases">
        <title>Genomic Encyclopedia of Archaeal and Bacterial Type Strains, Phase II (KMG-II): from individual species to whole genera.</title>
        <authorList>
            <person name="Goeker M."/>
        </authorList>
    </citation>
    <scope>NUCLEOTIDE SEQUENCE [LARGE SCALE GENOMIC DNA]</scope>
    <source>
        <strain evidence="2 3">DSM 17527</strain>
    </source>
</reference>
<evidence type="ECO:0000313" key="2">
    <source>
        <dbReference type="EMBL" id="TYP75892.1"/>
    </source>
</evidence>
<name>A0A5S5CBK7_9FLAO</name>
<dbReference type="Gene3D" id="2.160.20.120">
    <property type="match status" value="1"/>
</dbReference>
<keyword evidence="3" id="KW-1185">Reference proteome</keyword>
<dbReference type="EMBL" id="VNHU01000002">
    <property type="protein sequence ID" value="TYP75892.1"/>
    <property type="molecule type" value="Genomic_DNA"/>
</dbReference>
<dbReference type="RefSeq" id="WP_148781517.1">
    <property type="nucleotide sequence ID" value="NZ_VNHU01000002.1"/>
</dbReference>
<dbReference type="InterPro" id="IPR021255">
    <property type="entry name" value="DUF2807"/>
</dbReference>
<feature type="domain" description="Putative auto-transporter adhesin head GIN" evidence="1">
    <location>
        <begin position="48"/>
        <end position="237"/>
    </location>
</feature>
<proteinExistence type="predicted"/>
<organism evidence="2 3">
    <name type="scientific">Aquimarina intermedia</name>
    <dbReference type="NCBI Taxonomy" id="350814"/>
    <lineage>
        <taxon>Bacteria</taxon>
        <taxon>Pseudomonadati</taxon>
        <taxon>Bacteroidota</taxon>
        <taxon>Flavobacteriia</taxon>
        <taxon>Flavobacteriales</taxon>
        <taxon>Flavobacteriaceae</taxon>
        <taxon>Aquimarina</taxon>
    </lineage>
</organism>
<gene>
    <name evidence="2" type="ORF">BD809_102100</name>
</gene>
<sequence length="258" mass="28532">MSRYINIQAHTILFLLFFTVILGCDTENAPDCFQRTGNLVSREMEVTPFTKILVGPNIELVLKQGDTTKVVVETGENLINEVSAEVINGELILSNVNDCNFVRDFNQTKFYISVPKLTVIRSATQFAIRSEGVLSFDSLTLLSEDVGYAEGNTTGVFELTIDSEKLNIVGNNIASFKIRGFVSNLTVGLYSGTGRFEGKSLMADYVTVYHRGANKIIVNPQVSLKGEIRSTGDVISVFEPEEVAVKQFYTGKLIFDLE</sequence>
<comment type="caution">
    <text evidence="2">The sequence shown here is derived from an EMBL/GenBank/DDBJ whole genome shotgun (WGS) entry which is preliminary data.</text>
</comment>
<dbReference type="OrthoDB" id="1466971at2"/>
<protein>
    <submittedName>
        <fullName evidence="2">Putative autotransporter adhesin-like protein</fullName>
    </submittedName>
</protein>
<evidence type="ECO:0000313" key="3">
    <source>
        <dbReference type="Proteomes" id="UP000324376"/>
    </source>
</evidence>